<feature type="binding site" evidence="9">
    <location>
        <position position="233"/>
    </location>
    <ligand>
        <name>FAD</name>
        <dbReference type="ChEBI" id="CHEBI:57692"/>
    </ligand>
</feature>
<proteinExistence type="inferred from homology"/>
<keyword evidence="4" id="KW-0732">Signal</keyword>
<dbReference type="InterPro" id="IPR000172">
    <property type="entry name" value="GMC_OxRdtase_N"/>
</dbReference>
<evidence type="ECO:0000256" key="7">
    <source>
        <dbReference type="ARBA" id="ARBA00023180"/>
    </source>
</evidence>
<dbReference type="PROSITE" id="PS00623">
    <property type="entry name" value="GMC_OXRED_1"/>
    <property type="match status" value="1"/>
</dbReference>
<dbReference type="Gene3D" id="3.30.560.10">
    <property type="entry name" value="Glucose Oxidase, domain 3"/>
    <property type="match status" value="1"/>
</dbReference>
<comment type="caution">
    <text evidence="12">The sequence shown here is derived from an EMBL/GenBank/DDBJ whole genome shotgun (WGS) entry which is preliminary data.</text>
</comment>
<dbReference type="InterPro" id="IPR007867">
    <property type="entry name" value="GMC_OxRtase_C"/>
</dbReference>
<evidence type="ECO:0000256" key="6">
    <source>
        <dbReference type="ARBA" id="ARBA00023002"/>
    </source>
</evidence>
<gene>
    <name evidence="12" type="ORF">GGX14DRAFT_418889</name>
</gene>
<organism evidence="12 13">
    <name type="scientific">Mycena pura</name>
    <dbReference type="NCBI Taxonomy" id="153505"/>
    <lineage>
        <taxon>Eukaryota</taxon>
        <taxon>Fungi</taxon>
        <taxon>Dikarya</taxon>
        <taxon>Basidiomycota</taxon>
        <taxon>Agaricomycotina</taxon>
        <taxon>Agaricomycetes</taxon>
        <taxon>Agaricomycetidae</taxon>
        <taxon>Agaricales</taxon>
        <taxon>Marasmiineae</taxon>
        <taxon>Mycenaceae</taxon>
        <taxon>Mycena</taxon>
    </lineage>
</organism>
<evidence type="ECO:0000256" key="4">
    <source>
        <dbReference type="ARBA" id="ARBA00022729"/>
    </source>
</evidence>
<feature type="binding site" evidence="9">
    <location>
        <begin position="526"/>
        <end position="527"/>
    </location>
    <ligand>
        <name>FAD</name>
        <dbReference type="ChEBI" id="CHEBI:57692"/>
    </ligand>
</feature>
<evidence type="ECO:0000256" key="8">
    <source>
        <dbReference type="PIRSR" id="PIRSR000137-1"/>
    </source>
</evidence>
<feature type="active site" description="Proton acceptor" evidence="8">
    <location>
        <position position="570"/>
    </location>
</feature>
<dbReference type="InterPro" id="IPR036188">
    <property type="entry name" value="FAD/NAD-bd_sf"/>
</dbReference>
<dbReference type="InterPro" id="IPR012132">
    <property type="entry name" value="GMC_OxRdtase"/>
</dbReference>
<feature type="domain" description="Glucose-methanol-choline oxidoreductase N-terminal" evidence="11">
    <location>
        <begin position="87"/>
        <end position="110"/>
    </location>
</feature>
<dbReference type="Proteomes" id="UP001219525">
    <property type="component" value="Unassembled WGS sequence"/>
</dbReference>
<dbReference type="SUPFAM" id="SSF51905">
    <property type="entry name" value="FAD/NAD(P)-binding domain"/>
    <property type="match status" value="1"/>
</dbReference>
<protein>
    <submittedName>
        <fullName evidence="12">Alcohol oxidase</fullName>
    </submittedName>
</protein>
<keyword evidence="3 10" id="KW-0285">Flavoprotein</keyword>
<keyword evidence="13" id="KW-1185">Reference proteome</keyword>
<evidence type="ECO:0000313" key="12">
    <source>
        <dbReference type="EMBL" id="KAJ7227280.1"/>
    </source>
</evidence>
<evidence type="ECO:0000313" key="13">
    <source>
        <dbReference type="Proteomes" id="UP001219525"/>
    </source>
</evidence>
<evidence type="ECO:0000259" key="11">
    <source>
        <dbReference type="PROSITE" id="PS00623"/>
    </source>
</evidence>
<accession>A0AAD7E3Y8</accession>
<dbReference type="PANTHER" id="PTHR11552">
    <property type="entry name" value="GLUCOSE-METHANOL-CHOLINE GMC OXIDOREDUCTASE"/>
    <property type="match status" value="1"/>
</dbReference>
<comment type="cofactor">
    <cofactor evidence="1 9">
        <name>FAD</name>
        <dbReference type="ChEBI" id="CHEBI:57692"/>
    </cofactor>
</comment>
<keyword evidence="5 9" id="KW-0274">FAD</keyword>
<evidence type="ECO:0000256" key="10">
    <source>
        <dbReference type="RuleBase" id="RU003968"/>
    </source>
</evidence>
<evidence type="ECO:0000256" key="2">
    <source>
        <dbReference type="ARBA" id="ARBA00010790"/>
    </source>
</evidence>
<evidence type="ECO:0000256" key="1">
    <source>
        <dbReference type="ARBA" id="ARBA00001974"/>
    </source>
</evidence>
<keyword evidence="7" id="KW-0325">Glycoprotein</keyword>
<dbReference type="Pfam" id="PF00732">
    <property type="entry name" value="GMC_oxred_N"/>
    <property type="match status" value="1"/>
</dbReference>
<dbReference type="GO" id="GO:0016614">
    <property type="term" value="F:oxidoreductase activity, acting on CH-OH group of donors"/>
    <property type="evidence" value="ECO:0007669"/>
    <property type="project" value="InterPro"/>
</dbReference>
<sequence length="600" mass="66341">MIVPASEVSAKAFDYIVTSGLTLAARLSEDPSVSVLVLEAGQANLDDPDLLTPAAFATHFGKPQYDWAFQTVPQETCKGRTFPFNRGKGLGGSSGINFFQYHRPPRSDIDAFEILGNAGWNWDLLKRYYAKSERFIQPLEKHDTMTYDSDLSHHGTKGPLAVAYPSMMSNFEAPYQMAMKNLGIQVVKEPTNGTWMTPVTIDPEDRVRSYSANKYYQPNASRKNLTVVVSAYVTKVLTDLDQNGLATAAGVEFSNEDSHFTVRVQKEVILSAGYILELSGIGDSKILEAAGIESRVHLPGVGNNMQEHVFASVTCEIRPEATSKFLNFDVLNDPEEALRQRELYKNSGTGIFATCPASITFVPLATISPVYDALQASAINSIKENIASGRIAPALQKQYQIQIKHLQDREPSCEFILSPRYLPGPNPPAIGKQYVTMSTFINHPFSRGTIHVASNDPMAQSSIDPHYFEHDYDLLQFVEQIKFCRKILNQEPLKKHLTGFELNPGLEVQTDEQIADFLRSAISTTWHTIGSCSMLPLTDGGVVDKTLKVYNTTNIRVVDISVVPLHIGAHLQFWAQQLRCASSRCTGSQAADIIKGKVVV</sequence>
<comment type="similarity">
    <text evidence="2 10">Belongs to the GMC oxidoreductase family.</text>
</comment>
<evidence type="ECO:0000256" key="3">
    <source>
        <dbReference type="ARBA" id="ARBA00022630"/>
    </source>
</evidence>
<dbReference type="AlphaFoldDB" id="A0AAD7E3Y8"/>
<feature type="active site" description="Proton donor" evidence="8">
    <location>
        <position position="527"/>
    </location>
</feature>
<keyword evidence="6" id="KW-0560">Oxidoreductase</keyword>
<dbReference type="SUPFAM" id="SSF54373">
    <property type="entry name" value="FAD-linked reductases, C-terminal domain"/>
    <property type="match status" value="1"/>
</dbReference>
<evidence type="ECO:0000256" key="5">
    <source>
        <dbReference type="ARBA" id="ARBA00022827"/>
    </source>
</evidence>
<dbReference type="EMBL" id="JARJCW010000003">
    <property type="protein sequence ID" value="KAJ7227280.1"/>
    <property type="molecule type" value="Genomic_DNA"/>
</dbReference>
<dbReference type="Gene3D" id="3.50.50.60">
    <property type="entry name" value="FAD/NAD(P)-binding domain"/>
    <property type="match status" value="1"/>
</dbReference>
<reference evidence="12" key="1">
    <citation type="submission" date="2023-03" db="EMBL/GenBank/DDBJ databases">
        <title>Massive genome expansion in bonnet fungi (Mycena s.s.) driven by repeated elements and novel gene families across ecological guilds.</title>
        <authorList>
            <consortium name="Lawrence Berkeley National Laboratory"/>
            <person name="Harder C.B."/>
            <person name="Miyauchi S."/>
            <person name="Viragh M."/>
            <person name="Kuo A."/>
            <person name="Thoen E."/>
            <person name="Andreopoulos B."/>
            <person name="Lu D."/>
            <person name="Skrede I."/>
            <person name="Drula E."/>
            <person name="Henrissat B."/>
            <person name="Morin E."/>
            <person name="Kohler A."/>
            <person name="Barry K."/>
            <person name="LaButti K."/>
            <person name="Morin E."/>
            <person name="Salamov A."/>
            <person name="Lipzen A."/>
            <person name="Mereny Z."/>
            <person name="Hegedus B."/>
            <person name="Baldrian P."/>
            <person name="Stursova M."/>
            <person name="Weitz H."/>
            <person name="Taylor A."/>
            <person name="Grigoriev I.V."/>
            <person name="Nagy L.G."/>
            <person name="Martin F."/>
            <person name="Kauserud H."/>
        </authorList>
    </citation>
    <scope>NUCLEOTIDE SEQUENCE</scope>
    <source>
        <strain evidence="12">9144</strain>
    </source>
</reference>
<dbReference type="PANTHER" id="PTHR11552:SF201">
    <property type="entry name" value="GLUCOSE-METHANOL-CHOLINE OXIDOREDUCTASE N-TERMINAL DOMAIN-CONTAINING PROTEIN"/>
    <property type="match status" value="1"/>
</dbReference>
<dbReference type="GO" id="GO:0050660">
    <property type="term" value="F:flavin adenine dinucleotide binding"/>
    <property type="evidence" value="ECO:0007669"/>
    <property type="project" value="InterPro"/>
</dbReference>
<dbReference type="PIRSF" id="PIRSF000137">
    <property type="entry name" value="Alcohol_oxidase"/>
    <property type="match status" value="1"/>
</dbReference>
<evidence type="ECO:0000256" key="9">
    <source>
        <dbReference type="PIRSR" id="PIRSR000137-2"/>
    </source>
</evidence>
<dbReference type="Pfam" id="PF05199">
    <property type="entry name" value="GMC_oxred_C"/>
    <property type="match status" value="1"/>
</dbReference>
<name>A0AAD7E3Y8_9AGAR</name>
<feature type="binding site" evidence="9">
    <location>
        <begin position="18"/>
        <end position="19"/>
    </location>
    <ligand>
        <name>FAD</name>
        <dbReference type="ChEBI" id="CHEBI:57692"/>
    </ligand>
</feature>